<evidence type="ECO:0000256" key="1">
    <source>
        <dbReference type="SAM" id="Coils"/>
    </source>
</evidence>
<accession>A0ABR7IQJ5</accession>
<keyword evidence="3" id="KW-1133">Transmembrane helix</keyword>
<feature type="compositionally biased region" description="Polar residues" evidence="2">
    <location>
        <begin position="1"/>
        <end position="15"/>
    </location>
</feature>
<name>A0ABR7IQJ5_9CLOT</name>
<evidence type="ECO:0000256" key="3">
    <source>
        <dbReference type="SAM" id="Phobius"/>
    </source>
</evidence>
<keyword evidence="1" id="KW-0175">Coiled coil</keyword>
<keyword evidence="3" id="KW-0812">Transmembrane</keyword>
<evidence type="ECO:0000313" key="5">
    <source>
        <dbReference type="Proteomes" id="UP000649151"/>
    </source>
</evidence>
<reference evidence="4 5" key="1">
    <citation type="submission" date="2020-08" db="EMBL/GenBank/DDBJ databases">
        <title>Genome public.</title>
        <authorList>
            <person name="Liu C."/>
            <person name="Sun Q."/>
        </authorList>
    </citation>
    <scope>NUCLEOTIDE SEQUENCE [LARGE SCALE GENOMIC DNA]</scope>
    <source>
        <strain evidence="4 5">NSJ-27</strain>
    </source>
</reference>
<evidence type="ECO:0008006" key="6">
    <source>
        <dbReference type="Google" id="ProtNLM"/>
    </source>
</evidence>
<dbReference type="EMBL" id="JACOQK010000001">
    <property type="protein sequence ID" value="MBC5787397.1"/>
    <property type="molecule type" value="Genomic_DNA"/>
</dbReference>
<sequence>MSRKSNLAYQNYETAQEQKKQQPTIKKVSKRRTANYIRPYKAIALIIVAVVITSSMVLSMVQLNEINDQISAATAELETQKSEAVRLNMELNKTMSINNIEEYAETELGMIKMQSNQVEYISSSAGNSIEIPEEKDTTIFEKIKDAFTNFLEYLAG</sequence>
<organism evidence="4 5">
    <name type="scientific">Clostridium facile</name>
    <dbReference type="NCBI Taxonomy" id="2763035"/>
    <lineage>
        <taxon>Bacteria</taxon>
        <taxon>Bacillati</taxon>
        <taxon>Bacillota</taxon>
        <taxon>Clostridia</taxon>
        <taxon>Eubacteriales</taxon>
        <taxon>Clostridiaceae</taxon>
        <taxon>Clostridium</taxon>
    </lineage>
</organism>
<keyword evidence="3" id="KW-0472">Membrane</keyword>
<dbReference type="Proteomes" id="UP000649151">
    <property type="component" value="Unassembled WGS sequence"/>
</dbReference>
<feature type="region of interest" description="Disordered" evidence="2">
    <location>
        <begin position="1"/>
        <end position="26"/>
    </location>
</feature>
<gene>
    <name evidence="4" type="ORF">H8Z77_05080</name>
</gene>
<proteinExistence type="predicted"/>
<comment type="caution">
    <text evidence="4">The sequence shown here is derived from an EMBL/GenBank/DDBJ whole genome shotgun (WGS) entry which is preliminary data.</text>
</comment>
<dbReference type="RefSeq" id="WP_069989089.1">
    <property type="nucleotide sequence ID" value="NZ_JACOQK010000001.1"/>
</dbReference>
<evidence type="ECO:0000313" key="4">
    <source>
        <dbReference type="EMBL" id="MBC5787397.1"/>
    </source>
</evidence>
<protein>
    <recommendedName>
        <fullName evidence="6">Cell division protein FtsL</fullName>
    </recommendedName>
</protein>
<feature type="transmembrane region" description="Helical" evidence="3">
    <location>
        <begin position="40"/>
        <end position="61"/>
    </location>
</feature>
<feature type="coiled-coil region" evidence="1">
    <location>
        <begin position="63"/>
        <end position="90"/>
    </location>
</feature>
<keyword evidence="5" id="KW-1185">Reference proteome</keyword>
<evidence type="ECO:0000256" key="2">
    <source>
        <dbReference type="SAM" id="MobiDB-lite"/>
    </source>
</evidence>